<evidence type="ECO:0000256" key="4">
    <source>
        <dbReference type="ARBA" id="ARBA00022692"/>
    </source>
</evidence>
<evidence type="ECO:0000256" key="7">
    <source>
        <dbReference type="ARBA" id="ARBA00023136"/>
    </source>
</evidence>
<accession>A0A831PJQ8</accession>
<protein>
    <submittedName>
        <fullName evidence="9">Rod shape-determining protein MreD</fullName>
    </submittedName>
</protein>
<comment type="subcellular location">
    <subcellularLocation>
        <location evidence="1">Cell membrane</location>
        <topology evidence="1">Multi-pass membrane protein</topology>
    </subcellularLocation>
</comment>
<evidence type="ECO:0000256" key="6">
    <source>
        <dbReference type="ARBA" id="ARBA00022989"/>
    </source>
</evidence>
<feature type="transmembrane region" description="Helical" evidence="8">
    <location>
        <begin position="143"/>
        <end position="165"/>
    </location>
</feature>
<comment type="similarity">
    <text evidence="2">Belongs to the MreD family.</text>
</comment>
<dbReference type="Proteomes" id="UP000886047">
    <property type="component" value="Unassembled WGS sequence"/>
</dbReference>
<feature type="transmembrane region" description="Helical" evidence="8">
    <location>
        <begin position="72"/>
        <end position="92"/>
    </location>
</feature>
<dbReference type="AlphaFoldDB" id="A0A831PJQ8"/>
<keyword evidence="6 8" id="KW-1133">Transmembrane helix</keyword>
<keyword evidence="4 8" id="KW-0812">Transmembrane</keyword>
<sequence>MIRWLIKYGIMFVVLVLVQVLVFNQVQFSGFVNPYVYVLFVMLLPLSTPRYVVLFSGFFIGLAVDVFSNSPGMHAAATVVIAYIRPFVVRSISSREEDRNDYPGMKQNKFSWFLYYTAIMVFFHHLVLFYLEYLTFTHFFSTLLKIIVSSVFSIFVIVLSQFLIFRE</sequence>
<feature type="transmembrane region" description="Helical" evidence="8">
    <location>
        <begin position="6"/>
        <end position="23"/>
    </location>
</feature>
<evidence type="ECO:0000256" key="8">
    <source>
        <dbReference type="SAM" id="Phobius"/>
    </source>
</evidence>
<dbReference type="NCBIfam" id="TIGR03426">
    <property type="entry name" value="shape_MreD"/>
    <property type="match status" value="1"/>
</dbReference>
<dbReference type="GO" id="GO:0008360">
    <property type="term" value="P:regulation of cell shape"/>
    <property type="evidence" value="ECO:0007669"/>
    <property type="project" value="UniProtKB-KW"/>
</dbReference>
<keyword evidence="3" id="KW-1003">Cell membrane</keyword>
<reference evidence="9" key="1">
    <citation type="journal article" date="2020" name="mSystems">
        <title>Genome- and Community-Level Interaction Insights into Carbon Utilization and Element Cycling Functions of Hydrothermarchaeota in Hydrothermal Sediment.</title>
        <authorList>
            <person name="Zhou Z."/>
            <person name="Liu Y."/>
            <person name="Xu W."/>
            <person name="Pan J."/>
            <person name="Luo Z.H."/>
            <person name="Li M."/>
        </authorList>
    </citation>
    <scope>NUCLEOTIDE SEQUENCE [LARGE SCALE GENOMIC DNA]</scope>
    <source>
        <strain evidence="9">SpSt-1217</strain>
    </source>
</reference>
<comment type="caution">
    <text evidence="9">The sequence shown here is derived from an EMBL/GenBank/DDBJ whole genome shotgun (WGS) entry which is preliminary data.</text>
</comment>
<gene>
    <name evidence="9" type="primary">mreD</name>
    <name evidence="9" type="ORF">ENN90_04040</name>
</gene>
<name>A0A831PJQ8_9BACT</name>
<feature type="transmembrane region" description="Helical" evidence="8">
    <location>
        <begin position="113"/>
        <end position="131"/>
    </location>
</feature>
<evidence type="ECO:0000256" key="5">
    <source>
        <dbReference type="ARBA" id="ARBA00022960"/>
    </source>
</evidence>
<evidence type="ECO:0000256" key="3">
    <source>
        <dbReference type="ARBA" id="ARBA00022475"/>
    </source>
</evidence>
<dbReference type="EMBL" id="DSDK01000226">
    <property type="protein sequence ID" value="HDR50780.1"/>
    <property type="molecule type" value="Genomic_DNA"/>
</dbReference>
<evidence type="ECO:0000256" key="1">
    <source>
        <dbReference type="ARBA" id="ARBA00004651"/>
    </source>
</evidence>
<keyword evidence="7 8" id="KW-0472">Membrane</keyword>
<keyword evidence="5" id="KW-0133">Cell shape</keyword>
<evidence type="ECO:0000256" key="2">
    <source>
        <dbReference type="ARBA" id="ARBA00007776"/>
    </source>
</evidence>
<evidence type="ECO:0000313" key="9">
    <source>
        <dbReference type="EMBL" id="HDR50780.1"/>
    </source>
</evidence>
<organism evidence="9">
    <name type="scientific">Mariniphaga anaerophila</name>
    <dbReference type="NCBI Taxonomy" id="1484053"/>
    <lineage>
        <taxon>Bacteria</taxon>
        <taxon>Pseudomonadati</taxon>
        <taxon>Bacteroidota</taxon>
        <taxon>Bacteroidia</taxon>
        <taxon>Marinilabiliales</taxon>
        <taxon>Prolixibacteraceae</taxon>
        <taxon>Mariniphaga</taxon>
    </lineage>
</organism>
<proteinExistence type="inferred from homology"/>
<dbReference type="InterPro" id="IPR007227">
    <property type="entry name" value="Cell_shape_determining_MreD"/>
</dbReference>
<dbReference type="GO" id="GO:0005886">
    <property type="term" value="C:plasma membrane"/>
    <property type="evidence" value="ECO:0007669"/>
    <property type="project" value="UniProtKB-SubCell"/>
</dbReference>
<feature type="transmembrane region" description="Helical" evidence="8">
    <location>
        <begin position="35"/>
        <end position="60"/>
    </location>
</feature>